<accession>A0A4P9WS16</accession>
<feature type="non-terminal residue" evidence="7">
    <location>
        <position position="425"/>
    </location>
</feature>
<sequence>MQSVFGLHDRNRFRVFCYALTPSDDSPYRAKIEREADVFVDCSGWQVSAIVDRIARIDGIHVLCNLNGYTKGGRNEIFAARAAPVQMAFMGFAGTMGAGPIACPRRFVCGEPLPASHLEPTSASPSSSTTRGPIHPTDDRNRIYTEGLIYMPHTYFANDHRQGFREKPDEEVDGIDELTGEERVRWRREQVRRLKMRAEVFPWMGEETVIYANFNQLYKVDPEIFATWVNIIKRVPNSILWLLRFPPAGEAHLRRKARELVGEEVARRLVFTDVAPKHLHIHRGRIADVFLDTPECNAHTTAADILWSGSPIITYPKHDFKMCSRVAASIAYATGSWPESDNRNLPTRVTAAPTLPPSQRPSPTTPPFHPSRHSPTHILVPSTLTATAPALRRRLFLTRDQIPLFDTPRWVRNLEAGMALAWTDW</sequence>
<evidence type="ECO:0000256" key="1">
    <source>
        <dbReference type="ARBA" id="ARBA00004922"/>
    </source>
</evidence>
<evidence type="ECO:0000256" key="2">
    <source>
        <dbReference type="ARBA" id="ARBA00022679"/>
    </source>
</evidence>
<feature type="compositionally biased region" description="Pro residues" evidence="5">
    <location>
        <begin position="354"/>
        <end position="369"/>
    </location>
</feature>
<dbReference type="Gene3D" id="3.40.50.11380">
    <property type="match status" value="1"/>
</dbReference>
<proteinExistence type="predicted"/>
<dbReference type="GO" id="GO:0016757">
    <property type="term" value="F:glycosyltransferase activity"/>
    <property type="evidence" value="ECO:0007669"/>
    <property type="project" value="TreeGrafter"/>
</dbReference>
<feature type="region of interest" description="Disordered" evidence="5">
    <location>
        <begin position="118"/>
        <end position="139"/>
    </location>
</feature>
<dbReference type="PANTHER" id="PTHR44998">
    <property type="match status" value="1"/>
</dbReference>
<dbReference type="GO" id="GO:0006493">
    <property type="term" value="P:protein O-linked glycosylation"/>
    <property type="evidence" value="ECO:0007669"/>
    <property type="project" value="TreeGrafter"/>
</dbReference>
<dbReference type="Pfam" id="PF13844">
    <property type="entry name" value="Glyco_transf_41"/>
    <property type="match status" value="2"/>
</dbReference>
<dbReference type="PANTHER" id="PTHR44998:SF1">
    <property type="entry name" value="UDP-N-ACETYLGLUCOSAMINE--PEPTIDE N-ACETYLGLUCOSAMINYLTRANSFERASE 110 KDA SUBUNIT"/>
    <property type="match status" value="1"/>
</dbReference>
<gene>
    <name evidence="7" type="ORF">BDK51DRAFT_13148</name>
</gene>
<evidence type="ECO:0000256" key="5">
    <source>
        <dbReference type="SAM" id="MobiDB-lite"/>
    </source>
</evidence>
<comment type="pathway">
    <text evidence="1">Protein modification; protein glycosylation.</text>
</comment>
<feature type="compositionally biased region" description="Low complexity" evidence="5">
    <location>
        <begin position="120"/>
        <end position="130"/>
    </location>
</feature>
<evidence type="ECO:0000256" key="3">
    <source>
        <dbReference type="ARBA" id="ARBA00022737"/>
    </source>
</evidence>
<dbReference type="Gene3D" id="3.40.50.2000">
    <property type="entry name" value="Glycogen Phosphorylase B"/>
    <property type="match status" value="1"/>
</dbReference>
<dbReference type="OrthoDB" id="421121at2759"/>
<feature type="domain" description="O-GlcNAc transferase C-terminal" evidence="6">
    <location>
        <begin position="205"/>
        <end position="335"/>
    </location>
</feature>
<evidence type="ECO:0000259" key="6">
    <source>
        <dbReference type="Pfam" id="PF13844"/>
    </source>
</evidence>
<organism evidence="7 8">
    <name type="scientific">Blyttiomyces helicus</name>
    <dbReference type="NCBI Taxonomy" id="388810"/>
    <lineage>
        <taxon>Eukaryota</taxon>
        <taxon>Fungi</taxon>
        <taxon>Fungi incertae sedis</taxon>
        <taxon>Chytridiomycota</taxon>
        <taxon>Chytridiomycota incertae sedis</taxon>
        <taxon>Chytridiomycetes</taxon>
        <taxon>Chytridiomycetes incertae sedis</taxon>
        <taxon>Blyttiomyces</taxon>
    </lineage>
</organism>
<dbReference type="InterPro" id="IPR029489">
    <property type="entry name" value="OGT/SEC/SPY_C"/>
</dbReference>
<feature type="domain" description="O-GlcNAc transferase C-terminal" evidence="6">
    <location>
        <begin position="1"/>
        <end position="98"/>
    </location>
</feature>
<keyword evidence="3" id="KW-0677">Repeat</keyword>
<feature type="region of interest" description="Disordered" evidence="5">
    <location>
        <begin position="339"/>
        <end position="376"/>
    </location>
</feature>
<evidence type="ECO:0000313" key="8">
    <source>
        <dbReference type="Proteomes" id="UP000269721"/>
    </source>
</evidence>
<dbReference type="AlphaFoldDB" id="A0A4P9WS16"/>
<evidence type="ECO:0000256" key="4">
    <source>
        <dbReference type="ARBA" id="ARBA00022803"/>
    </source>
</evidence>
<dbReference type="EMBL" id="KZ994125">
    <property type="protein sequence ID" value="RKO93756.1"/>
    <property type="molecule type" value="Genomic_DNA"/>
</dbReference>
<reference evidence="8" key="1">
    <citation type="journal article" date="2018" name="Nat. Microbiol.">
        <title>Leveraging single-cell genomics to expand the fungal tree of life.</title>
        <authorList>
            <person name="Ahrendt S.R."/>
            <person name="Quandt C.A."/>
            <person name="Ciobanu D."/>
            <person name="Clum A."/>
            <person name="Salamov A."/>
            <person name="Andreopoulos B."/>
            <person name="Cheng J.F."/>
            <person name="Woyke T."/>
            <person name="Pelin A."/>
            <person name="Henrissat B."/>
            <person name="Reynolds N.K."/>
            <person name="Benny G.L."/>
            <person name="Smith M.E."/>
            <person name="James T.Y."/>
            <person name="Grigoriev I.V."/>
        </authorList>
    </citation>
    <scope>NUCLEOTIDE SEQUENCE [LARGE SCALE GENOMIC DNA]</scope>
</reference>
<protein>
    <submittedName>
        <fullName evidence="7">Glycosyl transferase family 41-domain-containing protein</fullName>
    </submittedName>
</protein>
<name>A0A4P9WS16_9FUNG</name>
<keyword evidence="2 7" id="KW-0808">Transferase</keyword>
<keyword evidence="8" id="KW-1185">Reference proteome</keyword>
<dbReference type="Proteomes" id="UP000269721">
    <property type="component" value="Unassembled WGS sequence"/>
</dbReference>
<evidence type="ECO:0000313" key="7">
    <source>
        <dbReference type="EMBL" id="RKO93756.1"/>
    </source>
</evidence>
<keyword evidence="4" id="KW-0802">TPR repeat</keyword>